<dbReference type="KEGG" id="nasi:112410324"/>
<dbReference type="AlphaFoldDB" id="A0A341CPB5"/>
<dbReference type="Pfam" id="PF15330">
    <property type="entry name" value="SIT"/>
    <property type="match status" value="1"/>
</dbReference>
<reference evidence="10" key="1">
    <citation type="submission" date="2025-08" db="UniProtKB">
        <authorList>
            <consortium name="RefSeq"/>
        </authorList>
    </citation>
    <scope>IDENTIFICATION</scope>
    <source>
        <tissue evidence="10">Meat</tissue>
    </source>
</reference>
<evidence type="ECO:0000256" key="1">
    <source>
        <dbReference type="ARBA" id="ARBA00004370"/>
    </source>
</evidence>
<dbReference type="InterPro" id="IPR036179">
    <property type="entry name" value="Ig-like_dom_sf"/>
</dbReference>
<dbReference type="GO" id="GO:0005886">
    <property type="term" value="C:plasma membrane"/>
    <property type="evidence" value="ECO:0007669"/>
    <property type="project" value="TreeGrafter"/>
</dbReference>
<dbReference type="InterPro" id="IPR013783">
    <property type="entry name" value="Ig-like_fold"/>
</dbReference>
<dbReference type="PANTHER" id="PTHR11860">
    <property type="entry name" value="POLYMERIC-IMMUNOGLOBULIN RECEPTOR"/>
    <property type="match status" value="1"/>
</dbReference>
<dbReference type="FunFam" id="2.60.40.10:FF:000370">
    <property type="entry name" value="CMRF35-like molecule 1"/>
    <property type="match status" value="1"/>
</dbReference>
<dbReference type="STRING" id="1706337.A0A341CPB5"/>
<feature type="domain" description="Ig-like" evidence="8">
    <location>
        <begin position="94"/>
        <end position="201"/>
    </location>
</feature>
<organism evidence="9 10">
    <name type="scientific">Neophocaena asiaeorientalis asiaeorientalis</name>
    <name type="common">Yangtze finless porpoise</name>
    <name type="synonym">Neophocaena phocaenoides subsp. asiaeorientalis</name>
    <dbReference type="NCBI Taxonomy" id="1706337"/>
    <lineage>
        <taxon>Eukaryota</taxon>
        <taxon>Metazoa</taxon>
        <taxon>Chordata</taxon>
        <taxon>Craniata</taxon>
        <taxon>Vertebrata</taxon>
        <taxon>Euteleostomi</taxon>
        <taxon>Mammalia</taxon>
        <taxon>Eutheria</taxon>
        <taxon>Laurasiatheria</taxon>
        <taxon>Artiodactyla</taxon>
        <taxon>Whippomorpha</taxon>
        <taxon>Cetacea</taxon>
        <taxon>Odontoceti</taxon>
        <taxon>Phocoenidae</taxon>
        <taxon>Neophocaena</taxon>
    </lineage>
</organism>
<dbReference type="SUPFAM" id="SSF48726">
    <property type="entry name" value="Immunoglobulin"/>
    <property type="match status" value="1"/>
</dbReference>
<sequence length="378" mass="42260">MVWWTEVWGLLRTDVGSYNSSRNRTEKKLNEEAAKHEEKQKWEPGGLTLLLEGGLKPWGQLWPGAVAHDICAGEMAWWYQAMWLPLALLLLWVPGCLSLRGPSRVTGVVGGSLSVECRYAEKYKDNSKYWCKAPCLLPWKTVETKEPEREVMRGHVSIRDHPANLTFTVTLESLREDQAGTYVCGITVPFSLDPTIQVVVSVSPAPAPVPTHPTAVAETSTITISISTMSFTALAMAHPTYSASNEEEAMQGWGLQVLLALLALLLLLLGGISLLAWRMVQRRIKSGENPQPPQNPSQATERSEPCYENLELQMWPLLEQPVRPTQEEVEYSNLGLPSENLHYTSVVFDPRSQDSKTDRIPSQKPQTQEPVYSVVKKT</sequence>
<evidence type="ECO:0000256" key="5">
    <source>
        <dbReference type="ARBA" id="ARBA00023157"/>
    </source>
</evidence>
<feature type="transmembrane region" description="Helical" evidence="7">
    <location>
        <begin position="222"/>
        <end position="241"/>
    </location>
</feature>
<evidence type="ECO:0000259" key="8">
    <source>
        <dbReference type="PROSITE" id="PS50835"/>
    </source>
</evidence>
<evidence type="ECO:0000256" key="6">
    <source>
        <dbReference type="SAM" id="MobiDB-lite"/>
    </source>
</evidence>
<evidence type="ECO:0000313" key="10">
    <source>
        <dbReference type="RefSeq" id="XP_024616598.1"/>
    </source>
</evidence>
<dbReference type="PROSITE" id="PS50835">
    <property type="entry name" value="IG_LIKE"/>
    <property type="match status" value="1"/>
</dbReference>
<evidence type="ECO:0000256" key="4">
    <source>
        <dbReference type="ARBA" id="ARBA00023136"/>
    </source>
</evidence>
<dbReference type="FunCoup" id="A0A341CPB5">
    <property type="interactions" value="303"/>
</dbReference>
<dbReference type="Proteomes" id="UP000252040">
    <property type="component" value="Unplaced"/>
</dbReference>
<keyword evidence="9" id="KW-1185">Reference proteome</keyword>
<dbReference type="Gene3D" id="2.60.40.10">
    <property type="entry name" value="Immunoglobulins"/>
    <property type="match status" value="1"/>
</dbReference>
<dbReference type="InterPro" id="IPR007110">
    <property type="entry name" value="Ig-like_dom"/>
</dbReference>
<dbReference type="CDD" id="cd05716">
    <property type="entry name" value="IgV_pIgR_like"/>
    <property type="match status" value="1"/>
</dbReference>
<keyword evidence="2 7" id="KW-0812">Transmembrane</keyword>
<feature type="compositionally biased region" description="Basic and acidic residues" evidence="6">
    <location>
        <begin position="351"/>
        <end position="361"/>
    </location>
</feature>
<dbReference type="Pfam" id="PF07686">
    <property type="entry name" value="V-set"/>
    <property type="match status" value="1"/>
</dbReference>
<evidence type="ECO:0000313" key="9">
    <source>
        <dbReference type="Proteomes" id="UP000252040"/>
    </source>
</evidence>
<comment type="subcellular location">
    <subcellularLocation>
        <location evidence="1">Membrane</location>
    </subcellularLocation>
</comment>
<keyword evidence="5" id="KW-1015">Disulfide bond</keyword>
<dbReference type="SMART" id="SM00409">
    <property type="entry name" value="IG"/>
    <property type="match status" value="1"/>
</dbReference>
<keyword evidence="4 7" id="KW-0472">Membrane</keyword>
<feature type="region of interest" description="Disordered" evidence="6">
    <location>
        <begin position="345"/>
        <end position="378"/>
    </location>
</feature>
<name>A0A341CPB5_NEOAA</name>
<keyword evidence="7" id="KW-1133">Transmembrane helix</keyword>
<dbReference type="InterPro" id="IPR013106">
    <property type="entry name" value="Ig_V-set"/>
</dbReference>
<dbReference type="InterPro" id="IPR003599">
    <property type="entry name" value="Ig_sub"/>
</dbReference>
<dbReference type="InterPro" id="IPR050671">
    <property type="entry name" value="CD300_family_receptors"/>
</dbReference>
<keyword evidence="3" id="KW-0732">Signal</keyword>
<protein>
    <submittedName>
        <fullName evidence="10">CMRF35-like molecule 8 isoform X1</fullName>
    </submittedName>
</protein>
<dbReference type="GO" id="GO:0004888">
    <property type="term" value="F:transmembrane signaling receptor activity"/>
    <property type="evidence" value="ECO:0007669"/>
    <property type="project" value="TreeGrafter"/>
</dbReference>
<dbReference type="InParanoid" id="A0A341CPB5"/>
<dbReference type="GeneID" id="112410324"/>
<feature type="transmembrane region" description="Helical" evidence="7">
    <location>
        <begin position="77"/>
        <end position="97"/>
    </location>
</feature>
<evidence type="ECO:0000256" key="2">
    <source>
        <dbReference type="ARBA" id="ARBA00022692"/>
    </source>
</evidence>
<gene>
    <name evidence="10" type="primary">LOC112410324</name>
</gene>
<dbReference type="RefSeq" id="XP_024616598.1">
    <property type="nucleotide sequence ID" value="XM_024760830.1"/>
</dbReference>
<dbReference type="PANTHER" id="PTHR11860:SF115">
    <property type="entry name" value="IMMUNOGLOBULIN SUBTYPE DOMAIN-CONTAINING PROTEIN"/>
    <property type="match status" value="1"/>
</dbReference>
<proteinExistence type="predicted"/>
<feature type="transmembrane region" description="Helical" evidence="7">
    <location>
        <begin position="253"/>
        <end position="277"/>
    </location>
</feature>
<evidence type="ECO:0000256" key="3">
    <source>
        <dbReference type="ARBA" id="ARBA00022729"/>
    </source>
</evidence>
<evidence type="ECO:0000256" key="7">
    <source>
        <dbReference type="SAM" id="Phobius"/>
    </source>
</evidence>
<accession>A0A341CPB5</accession>